<evidence type="ECO:0000256" key="1">
    <source>
        <dbReference type="SAM" id="MobiDB-lite"/>
    </source>
</evidence>
<organism evidence="2 3">
    <name type="scientific">Polarella glacialis</name>
    <name type="common">Dinoflagellate</name>
    <dbReference type="NCBI Taxonomy" id="89957"/>
    <lineage>
        <taxon>Eukaryota</taxon>
        <taxon>Sar</taxon>
        <taxon>Alveolata</taxon>
        <taxon>Dinophyceae</taxon>
        <taxon>Suessiales</taxon>
        <taxon>Suessiaceae</taxon>
        <taxon>Polarella</taxon>
    </lineage>
</organism>
<feature type="compositionally biased region" description="Acidic residues" evidence="1">
    <location>
        <begin position="90"/>
        <end position="103"/>
    </location>
</feature>
<name>A0A813LB31_POLGL</name>
<dbReference type="AlphaFoldDB" id="A0A813LB31"/>
<evidence type="ECO:0000313" key="3">
    <source>
        <dbReference type="Proteomes" id="UP000626109"/>
    </source>
</evidence>
<feature type="non-terminal residue" evidence="2">
    <location>
        <position position="261"/>
    </location>
</feature>
<reference evidence="2" key="1">
    <citation type="submission" date="2021-02" db="EMBL/GenBank/DDBJ databases">
        <authorList>
            <person name="Dougan E. K."/>
            <person name="Rhodes N."/>
            <person name="Thang M."/>
            <person name="Chan C."/>
        </authorList>
    </citation>
    <scope>NUCLEOTIDE SEQUENCE</scope>
</reference>
<feature type="region of interest" description="Disordered" evidence="1">
    <location>
        <begin position="81"/>
        <end position="106"/>
    </location>
</feature>
<proteinExistence type="predicted"/>
<dbReference type="Proteomes" id="UP000626109">
    <property type="component" value="Unassembled WGS sequence"/>
</dbReference>
<evidence type="ECO:0000313" key="2">
    <source>
        <dbReference type="EMBL" id="CAE8723122.1"/>
    </source>
</evidence>
<dbReference type="EMBL" id="CAJNNW010034548">
    <property type="protein sequence ID" value="CAE8723122.1"/>
    <property type="molecule type" value="Genomic_DNA"/>
</dbReference>
<gene>
    <name evidence="2" type="ORF">PGLA2088_LOCUS42938</name>
</gene>
<sequence length="261" mass="28931">MAMSSTTLQPRSHHRGARAAAFAASLAAVFARQSCFTSGHAVWLCSLSSSGRVSSCRGGPSDSFRRLGQTSGLWSLGRLAESGTTASTAEAEEDADGDDDGSADEQAPHVGRRLRVWFLNEDDDRSDYEYGTVIEVHDAEGSDEEVTVEWDAEGQERLRLAELPRFEWLGDDLAADLSANLKEFREEAIGGAEEAGAEMVAMPVEHLKKELESLGWMRRELAVRAADTEALRRENEELKAQREDFRERFGEEAFRRLSEEE</sequence>
<accession>A0A813LB31</accession>
<comment type="caution">
    <text evidence="2">The sequence shown here is derived from an EMBL/GenBank/DDBJ whole genome shotgun (WGS) entry which is preliminary data.</text>
</comment>
<protein>
    <submittedName>
        <fullName evidence="2">Uncharacterized protein</fullName>
    </submittedName>
</protein>